<comment type="pathway">
    <text evidence="1">Protein modification; protein ubiquitination.</text>
</comment>
<dbReference type="InterPro" id="IPR011050">
    <property type="entry name" value="Pectin_lyase_fold/virulence"/>
</dbReference>
<feature type="transmembrane region" description="Helical" evidence="4">
    <location>
        <begin position="331"/>
        <end position="348"/>
    </location>
</feature>
<dbReference type="SMART" id="SM00710">
    <property type="entry name" value="PbH1"/>
    <property type="match status" value="6"/>
</dbReference>
<dbReference type="InterPro" id="IPR007742">
    <property type="entry name" value="NosD_dom"/>
</dbReference>
<protein>
    <submittedName>
        <fullName evidence="6">Cell surface protein</fullName>
    </submittedName>
</protein>
<evidence type="ECO:0000256" key="4">
    <source>
        <dbReference type="SAM" id="Phobius"/>
    </source>
</evidence>
<dbReference type="STRING" id="1838285.SCAL_000076"/>
<organism evidence="6 7">
    <name type="scientific">Candidatus Syntropharchaeum caldarium</name>
    <dbReference type="NCBI Taxonomy" id="1838285"/>
    <lineage>
        <taxon>Archaea</taxon>
        <taxon>Methanobacteriati</taxon>
        <taxon>Methanobacteriota</taxon>
        <taxon>Stenosarchaea group</taxon>
        <taxon>Methanomicrobia</taxon>
        <taxon>Methanosarcinales</taxon>
        <taxon>ANME-2 cluster</taxon>
        <taxon>Candidatus Syntropharchaeum</taxon>
    </lineage>
</organism>
<evidence type="ECO:0000313" key="6">
    <source>
        <dbReference type="EMBL" id="OFV68400.1"/>
    </source>
</evidence>
<feature type="domain" description="Periplasmic copper-binding protein NosD beta helix" evidence="5">
    <location>
        <begin position="134"/>
        <end position="281"/>
    </location>
</feature>
<reference evidence="6" key="1">
    <citation type="submission" date="2016-05" db="EMBL/GenBank/DDBJ databases">
        <title>Microbial consortia oxidize butane by reversing methanogenesis.</title>
        <authorList>
            <person name="Laso-Perez R."/>
            <person name="Richter M."/>
            <person name="Wegener G."/>
            <person name="Musat F."/>
        </authorList>
    </citation>
    <scope>NUCLEOTIDE SEQUENCE [LARGE SCALE GENOMIC DNA]</scope>
    <source>
        <strain evidence="6">BOX2</strain>
    </source>
</reference>
<sequence>MEIRNLFISYTKKIYEVWSVNHSIIVLGFLIILALCVGSAGATEIWVTDDYLTIQAAVNSASAYDTIIVRDGTYYENVDVNVDHLTIRSENGSGSTTVVGSMPALSAVSTADSNGYGFNGFSDHVFDITADYVNISGFTVTGATSGTWTSGIRVYGADSCTISENNVNGNRHGIRLSGSSNRNIIRDNTVSSNEKYGVYLTSDSTDENEIIQNTLASNEAGVYINNADSNNISCNYIFNNNYGIYLKAGSTDNTIKHNNIIANGKLQDDGSYHWQLYNNQKKDVSATNNWWGTTDNNEIDAGIYDDEEGKGKVTYLPKLEIPSTCAVTEPLTLVMVTLGILGVIGAVYRKREQ</sequence>
<accession>A0A1F2PAG5</accession>
<evidence type="ECO:0000259" key="5">
    <source>
        <dbReference type="Pfam" id="PF05048"/>
    </source>
</evidence>
<keyword evidence="4" id="KW-1133">Transmembrane helix</keyword>
<dbReference type="InterPro" id="IPR051550">
    <property type="entry name" value="SCF-Subunits/Alg-Epimerases"/>
</dbReference>
<evidence type="ECO:0000256" key="3">
    <source>
        <dbReference type="ARBA" id="ARBA00022786"/>
    </source>
</evidence>
<keyword evidence="4" id="KW-0812">Transmembrane</keyword>
<dbReference type="Proteomes" id="UP000186940">
    <property type="component" value="Unassembled WGS sequence"/>
</dbReference>
<dbReference type="NCBIfam" id="TIGR03804">
    <property type="entry name" value="para_beta_helix"/>
    <property type="match status" value="3"/>
</dbReference>
<dbReference type="Pfam" id="PF05048">
    <property type="entry name" value="NosD"/>
    <property type="match status" value="1"/>
</dbReference>
<dbReference type="PANTHER" id="PTHR22990:SF15">
    <property type="entry name" value="F-BOX ONLY PROTEIN 10"/>
    <property type="match status" value="1"/>
</dbReference>
<evidence type="ECO:0000256" key="1">
    <source>
        <dbReference type="ARBA" id="ARBA00004906"/>
    </source>
</evidence>
<gene>
    <name evidence="6" type="ORF">SCAL_000076</name>
</gene>
<keyword evidence="4" id="KW-0472">Membrane</keyword>
<dbReference type="InterPro" id="IPR022441">
    <property type="entry name" value="Para_beta_helix_rpt-2"/>
</dbReference>
<dbReference type="AlphaFoldDB" id="A0A1F2PAG5"/>
<comment type="caution">
    <text evidence="6">The sequence shown here is derived from an EMBL/GenBank/DDBJ whole genome shotgun (WGS) entry which is preliminary data.</text>
</comment>
<dbReference type="PANTHER" id="PTHR22990">
    <property type="entry name" value="F-BOX ONLY PROTEIN"/>
    <property type="match status" value="1"/>
</dbReference>
<dbReference type="InterPro" id="IPR012334">
    <property type="entry name" value="Pectin_lyas_fold"/>
</dbReference>
<keyword evidence="3" id="KW-0833">Ubl conjugation pathway</keyword>
<evidence type="ECO:0000256" key="2">
    <source>
        <dbReference type="ARBA" id="ARBA00022737"/>
    </source>
</evidence>
<name>A0A1F2PAG5_9EURY</name>
<feature type="transmembrane region" description="Helical" evidence="4">
    <location>
        <begin position="20"/>
        <end position="42"/>
    </location>
</feature>
<dbReference type="Gene3D" id="2.160.20.10">
    <property type="entry name" value="Single-stranded right-handed beta-helix, Pectin lyase-like"/>
    <property type="match status" value="1"/>
</dbReference>
<dbReference type="SUPFAM" id="SSF51126">
    <property type="entry name" value="Pectin lyase-like"/>
    <property type="match status" value="1"/>
</dbReference>
<keyword evidence="2" id="KW-0677">Repeat</keyword>
<dbReference type="InterPro" id="IPR006626">
    <property type="entry name" value="PbH1"/>
</dbReference>
<evidence type="ECO:0000313" key="7">
    <source>
        <dbReference type="Proteomes" id="UP000186940"/>
    </source>
</evidence>
<proteinExistence type="predicted"/>
<dbReference type="EMBL" id="LYOS01000001">
    <property type="protein sequence ID" value="OFV68400.1"/>
    <property type="molecule type" value="Genomic_DNA"/>
</dbReference>
<keyword evidence="7" id="KW-1185">Reference proteome</keyword>